<sequence length="190" mass="22709">MNAYVYKMPTIKVEKEEWLKLGVQKFAVSGADGLNVEQMAKQLKCNKSSFYWHFRSKENFLNDTILYWFEHSIKPFTKELNHENNPAEKFTIFLKLSFQDKSRKDFMFYLRRIAQSNHQLKGLLNSLRAKRLAFTCLLIRDLGYTQEEAEVKAEVLHNFYVGWYEQNKYKSTEQNDINHIIKLVKTFINF</sequence>
<evidence type="ECO:0000259" key="2">
    <source>
        <dbReference type="Pfam" id="PF00440"/>
    </source>
</evidence>
<keyword evidence="4" id="KW-1185">Reference proteome</keyword>
<dbReference type="AlphaFoldDB" id="A0A934X008"/>
<name>A0A934X008_9BACT</name>
<reference evidence="3" key="1">
    <citation type="submission" date="2021-01" db="EMBL/GenBank/DDBJ databases">
        <title>Marivirga aurantiaca sp. nov., isolated from intertidal surface sediments.</title>
        <authorList>
            <person name="Zhang M."/>
        </authorList>
    </citation>
    <scope>NUCLEOTIDE SEQUENCE</scope>
    <source>
        <strain evidence="3">S37H4</strain>
    </source>
</reference>
<feature type="domain" description="HTH tetR-type" evidence="2">
    <location>
        <begin position="24"/>
        <end position="62"/>
    </location>
</feature>
<dbReference type="EMBL" id="JAEQBW010000006">
    <property type="protein sequence ID" value="MBK6266164.1"/>
    <property type="molecule type" value="Genomic_DNA"/>
</dbReference>
<organism evidence="3 4">
    <name type="scientific">Marivirga aurantiaca</name>
    <dbReference type="NCBI Taxonomy" id="2802615"/>
    <lineage>
        <taxon>Bacteria</taxon>
        <taxon>Pseudomonadati</taxon>
        <taxon>Bacteroidota</taxon>
        <taxon>Cytophagia</taxon>
        <taxon>Cytophagales</taxon>
        <taxon>Marivirgaceae</taxon>
        <taxon>Marivirga</taxon>
    </lineage>
</organism>
<keyword evidence="1" id="KW-0238">DNA-binding</keyword>
<dbReference type="InterPro" id="IPR001647">
    <property type="entry name" value="HTH_TetR"/>
</dbReference>
<dbReference type="GO" id="GO:0003677">
    <property type="term" value="F:DNA binding"/>
    <property type="evidence" value="ECO:0007669"/>
    <property type="project" value="UniProtKB-KW"/>
</dbReference>
<proteinExistence type="predicted"/>
<dbReference type="SUPFAM" id="SSF46689">
    <property type="entry name" value="Homeodomain-like"/>
    <property type="match status" value="1"/>
</dbReference>
<evidence type="ECO:0000313" key="4">
    <source>
        <dbReference type="Proteomes" id="UP000611723"/>
    </source>
</evidence>
<dbReference type="Pfam" id="PF00440">
    <property type="entry name" value="TetR_N"/>
    <property type="match status" value="1"/>
</dbReference>
<dbReference type="PANTHER" id="PTHR43479">
    <property type="entry name" value="ACREF/ENVCD OPERON REPRESSOR-RELATED"/>
    <property type="match status" value="1"/>
</dbReference>
<accession>A0A934X008</accession>
<dbReference type="Gene3D" id="1.10.357.10">
    <property type="entry name" value="Tetracycline Repressor, domain 2"/>
    <property type="match status" value="1"/>
</dbReference>
<dbReference type="PANTHER" id="PTHR43479:SF11">
    <property type="entry name" value="ACREF_ENVCD OPERON REPRESSOR-RELATED"/>
    <property type="match status" value="1"/>
</dbReference>
<protein>
    <submittedName>
        <fullName evidence="3">TetR/AcrR family transcriptional regulator</fullName>
    </submittedName>
</protein>
<dbReference type="InterPro" id="IPR050624">
    <property type="entry name" value="HTH-type_Tx_Regulator"/>
</dbReference>
<comment type="caution">
    <text evidence="3">The sequence shown here is derived from an EMBL/GenBank/DDBJ whole genome shotgun (WGS) entry which is preliminary data.</text>
</comment>
<evidence type="ECO:0000313" key="3">
    <source>
        <dbReference type="EMBL" id="MBK6266164.1"/>
    </source>
</evidence>
<evidence type="ECO:0000256" key="1">
    <source>
        <dbReference type="ARBA" id="ARBA00023125"/>
    </source>
</evidence>
<gene>
    <name evidence="3" type="ORF">JKA74_14055</name>
</gene>
<dbReference type="InterPro" id="IPR009057">
    <property type="entry name" value="Homeodomain-like_sf"/>
</dbReference>
<dbReference type="Proteomes" id="UP000611723">
    <property type="component" value="Unassembled WGS sequence"/>
</dbReference>